<evidence type="ECO:0000256" key="6">
    <source>
        <dbReference type="ARBA" id="ARBA00022801"/>
    </source>
</evidence>
<evidence type="ECO:0000256" key="3">
    <source>
        <dbReference type="ARBA" id="ARBA00022722"/>
    </source>
</evidence>
<dbReference type="GO" id="GO:0004222">
    <property type="term" value="F:metalloendopeptidase activity"/>
    <property type="evidence" value="ECO:0007669"/>
    <property type="project" value="InterPro"/>
</dbReference>
<accession>A0A0G3FZC1</accession>
<keyword evidence="8" id="KW-0698">rRNA processing</keyword>
<sequence>MALEIAVQYAVPRAGLPGPTTLHRAARAAWRGAGAATVTLRLVEAEEGQSLNHTFRGRDYATNVLSFPAPALPPGLPPEASAYLGDIVLCVPVLAREAAEQGKTLAAHYHHMVVHGMLHLQGMDHQTPDEAARMEAIESSILAGLGYPNPYDADPPARVLSPHPAGTAPDA</sequence>
<dbReference type="PANTHER" id="PTHR46986">
    <property type="entry name" value="ENDORIBONUCLEASE YBEY, CHLOROPLASTIC"/>
    <property type="match status" value="1"/>
</dbReference>
<dbReference type="Proteomes" id="UP000064201">
    <property type="component" value="Chromosome"/>
</dbReference>
<dbReference type="Pfam" id="PF02130">
    <property type="entry name" value="YbeY"/>
    <property type="match status" value="1"/>
</dbReference>
<dbReference type="InterPro" id="IPR023091">
    <property type="entry name" value="MetalPrtase_cat_dom_sf_prd"/>
</dbReference>
<dbReference type="PATRIC" id="fig|106634.4.peg.507"/>
<dbReference type="RefSeq" id="WP_018952077.1">
    <property type="nucleotide sequence ID" value="NZ_CP011367.1"/>
</dbReference>
<name>A0A0G3FZC1_9GAMM</name>
<evidence type="ECO:0000256" key="7">
    <source>
        <dbReference type="ARBA" id="ARBA00022833"/>
    </source>
</evidence>
<dbReference type="GO" id="GO:0008270">
    <property type="term" value="F:zinc ion binding"/>
    <property type="evidence" value="ECO:0007669"/>
    <property type="project" value="UniProtKB-UniRule"/>
</dbReference>
<keyword evidence="10" id="KW-1185">Reference proteome</keyword>
<keyword evidence="8" id="KW-0963">Cytoplasm</keyword>
<dbReference type="STRING" id="106634.TVD_02515"/>
<dbReference type="GO" id="GO:0004521">
    <property type="term" value="F:RNA endonuclease activity"/>
    <property type="evidence" value="ECO:0007669"/>
    <property type="project" value="UniProtKB-UniRule"/>
</dbReference>
<evidence type="ECO:0000256" key="1">
    <source>
        <dbReference type="ARBA" id="ARBA00010875"/>
    </source>
</evidence>
<proteinExistence type="inferred from homology"/>
<dbReference type="GO" id="GO:0006364">
    <property type="term" value="P:rRNA processing"/>
    <property type="evidence" value="ECO:0007669"/>
    <property type="project" value="UniProtKB-UniRule"/>
</dbReference>
<evidence type="ECO:0000256" key="4">
    <source>
        <dbReference type="ARBA" id="ARBA00022723"/>
    </source>
</evidence>
<dbReference type="EC" id="3.1.-.-" evidence="8"/>
<keyword evidence="6 8" id="KW-0378">Hydrolase</keyword>
<comment type="function">
    <text evidence="8">Single strand-specific metallo-endoribonuclease involved in late-stage 70S ribosome quality control and in maturation of the 3' terminus of the 16S rRNA.</text>
</comment>
<dbReference type="HAMAP" id="MF_00009">
    <property type="entry name" value="Endoribonucl_YbeY"/>
    <property type="match status" value="1"/>
</dbReference>
<keyword evidence="3 8" id="KW-0540">Nuclease</keyword>
<feature type="binding site" evidence="8">
    <location>
        <position position="125"/>
    </location>
    <ligand>
        <name>Zn(2+)</name>
        <dbReference type="ChEBI" id="CHEBI:29105"/>
        <note>catalytic</note>
    </ligand>
</feature>
<reference evidence="9 10" key="1">
    <citation type="submission" date="2015-04" db="EMBL/GenBank/DDBJ databases">
        <title>Complete Sequence for the Genome of the Thioalkalivibrio versutus D301.</title>
        <authorList>
            <person name="Mu T."/>
            <person name="Zhou J."/>
            <person name="Xu X."/>
        </authorList>
    </citation>
    <scope>NUCLEOTIDE SEQUENCE [LARGE SCALE GENOMIC DNA]</scope>
    <source>
        <strain evidence="9 10">D301</strain>
    </source>
</reference>
<keyword evidence="5 8" id="KW-0255">Endonuclease</keyword>
<dbReference type="GO" id="GO:0005737">
    <property type="term" value="C:cytoplasm"/>
    <property type="evidence" value="ECO:0007669"/>
    <property type="project" value="UniProtKB-SubCell"/>
</dbReference>
<comment type="subcellular location">
    <subcellularLocation>
        <location evidence="8">Cytoplasm</location>
    </subcellularLocation>
</comment>
<dbReference type="NCBIfam" id="TIGR00043">
    <property type="entry name" value="rRNA maturation RNase YbeY"/>
    <property type="match status" value="1"/>
</dbReference>
<comment type="cofactor">
    <cofactor evidence="8">
        <name>Zn(2+)</name>
        <dbReference type="ChEBI" id="CHEBI:29105"/>
    </cofactor>
    <text evidence="8">Binds 1 zinc ion.</text>
</comment>
<evidence type="ECO:0000256" key="2">
    <source>
        <dbReference type="ARBA" id="ARBA00022517"/>
    </source>
</evidence>
<evidence type="ECO:0000256" key="5">
    <source>
        <dbReference type="ARBA" id="ARBA00022759"/>
    </source>
</evidence>
<comment type="similarity">
    <text evidence="1 8">Belongs to the endoribonuclease YbeY family.</text>
</comment>
<protein>
    <recommendedName>
        <fullName evidence="8">Endoribonuclease YbeY</fullName>
        <ecNumber evidence="8">3.1.-.-</ecNumber>
    </recommendedName>
</protein>
<dbReference type="SUPFAM" id="SSF55486">
    <property type="entry name" value="Metalloproteases ('zincins'), catalytic domain"/>
    <property type="match status" value="1"/>
</dbReference>
<dbReference type="EMBL" id="CP011367">
    <property type="protein sequence ID" value="AKJ94315.1"/>
    <property type="molecule type" value="Genomic_DNA"/>
</dbReference>
<keyword evidence="2 8" id="KW-0690">Ribosome biogenesis</keyword>
<dbReference type="PANTHER" id="PTHR46986:SF1">
    <property type="entry name" value="ENDORIBONUCLEASE YBEY, CHLOROPLASTIC"/>
    <property type="match status" value="1"/>
</dbReference>
<dbReference type="KEGG" id="tvr:TVD_02515"/>
<feature type="binding site" evidence="8">
    <location>
        <position position="119"/>
    </location>
    <ligand>
        <name>Zn(2+)</name>
        <dbReference type="ChEBI" id="CHEBI:29105"/>
        <note>catalytic</note>
    </ligand>
</feature>
<evidence type="ECO:0000256" key="8">
    <source>
        <dbReference type="HAMAP-Rule" id="MF_00009"/>
    </source>
</evidence>
<keyword evidence="7 8" id="KW-0862">Zinc</keyword>
<organism evidence="9 10">
    <name type="scientific">Thioalkalivibrio versutus</name>
    <dbReference type="NCBI Taxonomy" id="106634"/>
    <lineage>
        <taxon>Bacteria</taxon>
        <taxon>Pseudomonadati</taxon>
        <taxon>Pseudomonadota</taxon>
        <taxon>Gammaproteobacteria</taxon>
        <taxon>Chromatiales</taxon>
        <taxon>Ectothiorhodospiraceae</taxon>
        <taxon>Thioalkalivibrio</taxon>
    </lineage>
</organism>
<dbReference type="InterPro" id="IPR002036">
    <property type="entry name" value="YbeY"/>
</dbReference>
<dbReference type="InterPro" id="IPR020549">
    <property type="entry name" value="YbeY_CS"/>
</dbReference>
<dbReference type="Gene3D" id="3.40.390.30">
    <property type="entry name" value="Metalloproteases ('zincins'), catalytic domain"/>
    <property type="match status" value="1"/>
</dbReference>
<evidence type="ECO:0000313" key="9">
    <source>
        <dbReference type="EMBL" id="AKJ94315.1"/>
    </source>
</evidence>
<keyword evidence="4 8" id="KW-0479">Metal-binding</keyword>
<dbReference type="AlphaFoldDB" id="A0A0G3FZC1"/>
<dbReference type="OrthoDB" id="9807740at2"/>
<dbReference type="PROSITE" id="PS01306">
    <property type="entry name" value="UPF0054"/>
    <property type="match status" value="1"/>
</dbReference>
<evidence type="ECO:0000313" key="10">
    <source>
        <dbReference type="Proteomes" id="UP000064201"/>
    </source>
</evidence>
<gene>
    <name evidence="8" type="primary">ybeY</name>
    <name evidence="9" type="ORF">TVD_02515</name>
</gene>
<feature type="binding site" evidence="8">
    <location>
        <position position="115"/>
    </location>
    <ligand>
        <name>Zn(2+)</name>
        <dbReference type="ChEBI" id="CHEBI:29105"/>
        <note>catalytic</note>
    </ligand>
</feature>